<sequence>MQFTVLQLLASSLLLFGTSTAIAASGFADSCNNYYVTGTDLYADCLNADSSERYATQVDLNYCLANSGGSLVCSEGGSYSYSCSDCGLSSGTYFQCSCQPSGASTGIDLNNCVGNSNGGLYC</sequence>
<dbReference type="EMBL" id="MU266672">
    <property type="protein sequence ID" value="KAH7919312.1"/>
    <property type="molecule type" value="Genomic_DNA"/>
</dbReference>
<protein>
    <submittedName>
        <fullName evidence="1">Cyanovirin-N</fullName>
    </submittedName>
</protein>
<keyword evidence="2" id="KW-1185">Reference proteome</keyword>
<comment type="caution">
    <text evidence="1">The sequence shown here is derived from an EMBL/GenBank/DDBJ whole genome shotgun (WGS) entry which is preliminary data.</text>
</comment>
<accession>A0ACB8B0W5</accession>
<proteinExistence type="predicted"/>
<name>A0ACB8B0W5_9AGAM</name>
<reference evidence="1" key="1">
    <citation type="journal article" date="2021" name="New Phytol.">
        <title>Evolutionary innovations through gain and loss of genes in the ectomycorrhizal Boletales.</title>
        <authorList>
            <person name="Wu G."/>
            <person name="Miyauchi S."/>
            <person name="Morin E."/>
            <person name="Kuo A."/>
            <person name="Drula E."/>
            <person name="Varga T."/>
            <person name="Kohler A."/>
            <person name="Feng B."/>
            <person name="Cao Y."/>
            <person name="Lipzen A."/>
            <person name="Daum C."/>
            <person name="Hundley H."/>
            <person name="Pangilinan J."/>
            <person name="Johnson J."/>
            <person name="Barry K."/>
            <person name="LaButti K."/>
            <person name="Ng V."/>
            <person name="Ahrendt S."/>
            <person name="Min B."/>
            <person name="Choi I.G."/>
            <person name="Park H."/>
            <person name="Plett J.M."/>
            <person name="Magnuson J."/>
            <person name="Spatafora J.W."/>
            <person name="Nagy L.G."/>
            <person name="Henrissat B."/>
            <person name="Grigoriev I.V."/>
            <person name="Yang Z.L."/>
            <person name="Xu J."/>
            <person name="Martin F.M."/>
        </authorList>
    </citation>
    <scope>NUCLEOTIDE SEQUENCE</scope>
    <source>
        <strain evidence="1">KUC20120723A-06</strain>
    </source>
</reference>
<organism evidence="1 2">
    <name type="scientific">Leucogyrophana mollusca</name>
    <dbReference type="NCBI Taxonomy" id="85980"/>
    <lineage>
        <taxon>Eukaryota</taxon>
        <taxon>Fungi</taxon>
        <taxon>Dikarya</taxon>
        <taxon>Basidiomycota</taxon>
        <taxon>Agaricomycotina</taxon>
        <taxon>Agaricomycetes</taxon>
        <taxon>Agaricomycetidae</taxon>
        <taxon>Boletales</taxon>
        <taxon>Boletales incertae sedis</taxon>
        <taxon>Leucogyrophana</taxon>
    </lineage>
</organism>
<evidence type="ECO:0000313" key="2">
    <source>
        <dbReference type="Proteomes" id="UP000790709"/>
    </source>
</evidence>
<evidence type="ECO:0000313" key="1">
    <source>
        <dbReference type="EMBL" id="KAH7919312.1"/>
    </source>
</evidence>
<gene>
    <name evidence="1" type="ORF">BV22DRAFT_1041039</name>
</gene>
<dbReference type="Proteomes" id="UP000790709">
    <property type="component" value="Unassembled WGS sequence"/>
</dbReference>